<sequence>MYVVRQAGSVRFTGSGLVDSTAVECGRSRETVKRCDLAKWAEYGYCASHSRFS</sequence>
<gene>
    <name evidence="1" type="ORF">FHS42_006152</name>
</gene>
<evidence type="ECO:0008006" key="3">
    <source>
        <dbReference type="Google" id="ProtNLM"/>
    </source>
</evidence>
<dbReference type="AlphaFoldDB" id="A0A7W9V1C9"/>
<accession>A0A7W9V1C9</accession>
<evidence type="ECO:0000313" key="1">
    <source>
        <dbReference type="EMBL" id="MBB5939060.1"/>
    </source>
</evidence>
<organism evidence="1 2">
    <name type="scientific">Streptomyces zagrosensis</name>
    <dbReference type="NCBI Taxonomy" id="1042984"/>
    <lineage>
        <taxon>Bacteria</taxon>
        <taxon>Bacillati</taxon>
        <taxon>Actinomycetota</taxon>
        <taxon>Actinomycetes</taxon>
        <taxon>Kitasatosporales</taxon>
        <taxon>Streptomycetaceae</taxon>
        <taxon>Streptomyces</taxon>
    </lineage>
</organism>
<keyword evidence="2" id="KW-1185">Reference proteome</keyword>
<proteinExistence type="predicted"/>
<protein>
    <recommendedName>
        <fullName evidence="3">Transposase</fullName>
    </recommendedName>
</protein>
<evidence type="ECO:0000313" key="2">
    <source>
        <dbReference type="Proteomes" id="UP000588098"/>
    </source>
</evidence>
<dbReference type="EMBL" id="JACHJL010000020">
    <property type="protein sequence ID" value="MBB5939060.1"/>
    <property type="molecule type" value="Genomic_DNA"/>
</dbReference>
<comment type="caution">
    <text evidence="1">The sequence shown here is derived from an EMBL/GenBank/DDBJ whole genome shotgun (WGS) entry which is preliminary data.</text>
</comment>
<reference evidence="1 2" key="1">
    <citation type="submission" date="2020-08" db="EMBL/GenBank/DDBJ databases">
        <title>Genomic Encyclopedia of Type Strains, Phase III (KMG-III): the genomes of soil and plant-associated and newly described type strains.</title>
        <authorList>
            <person name="Whitman W."/>
        </authorList>
    </citation>
    <scope>NUCLEOTIDE SEQUENCE [LARGE SCALE GENOMIC DNA]</scope>
    <source>
        <strain evidence="1 2">CECT 8305</strain>
    </source>
</reference>
<name>A0A7W9V1C9_9ACTN</name>
<dbReference type="Proteomes" id="UP000588098">
    <property type="component" value="Unassembled WGS sequence"/>
</dbReference>